<keyword evidence="3" id="KW-1185">Reference proteome</keyword>
<proteinExistence type="predicted"/>
<dbReference type="OrthoDB" id="3450280at2"/>
<dbReference type="AlphaFoldDB" id="A0A3A9ZEZ2"/>
<comment type="caution">
    <text evidence="2">The sequence shown here is derived from an EMBL/GenBank/DDBJ whole genome shotgun (WGS) entry which is preliminary data.</text>
</comment>
<feature type="region of interest" description="Disordered" evidence="1">
    <location>
        <begin position="135"/>
        <end position="165"/>
    </location>
</feature>
<feature type="region of interest" description="Disordered" evidence="1">
    <location>
        <begin position="304"/>
        <end position="344"/>
    </location>
</feature>
<organism evidence="2 3">
    <name type="scientific">Streptomyces hoynatensis</name>
    <dbReference type="NCBI Taxonomy" id="1141874"/>
    <lineage>
        <taxon>Bacteria</taxon>
        <taxon>Bacillati</taxon>
        <taxon>Actinomycetota</taxon>
        <taxon>Actinomycetes</taxon>
        <taxon>Kitasatosporales</taxon>
        <taxon>Streptomycetaceae</taxon>
        <taxon>Streptomyces</taxon>
    </lineage>
</organism>
<dbReference type="Pfam" id="PF19379">
    <property type="entry name" value="DUF5954"/>
    <property type="match status" value="1"/>
</dbReference>
<sequence>MKDYPKNPPRHLTFRVARRDDPVSEVTEQDALRSAERYPHVVLRGPVFGFAEQRPADHPGWRLLSEVADGFPQQARDGLNSHLWHRAKNETAPGEELRARLLDAVARLEREPLDELRVAGTRYRVVRADEFARVGPEGIEGPRPTDPDAPRRDIGDRTAGPAADRTRGFFVDHATPTGIMESIQRMELLSLRYRAARIPSEVRFDSERALATHPGVVLLPAMFTFAERKSASWEPKAALQPTPRDARATLYDYLAEFLPKLEQEVSARDARGYALAAEEFRTGPPRDEVTVLGRRFQVIRVERLMRIGPDGPEPPRPSDRDPYGPSRIHPPLAEVEERESGGRP</sequence>
<evidence type="ECO:0000313" key="3">
    <source>
        <dbReference type="Proteomes" id="UP000272474"/>
    </source>
</evidence>
<feature type="compositionally biased region" description="Basic and acidic residues" evidence="1">
    <location>
        <begin position="143"/>
        <end position="156"/>
    </location>
</feature>
<dbReference type="InterPro" id="IPR045998">
    <property type="entry name" value="DUF5954"/>
</dbReference>
<protein>
    <recommendedName>
        <fullName evidence="4">PE-PGRS family protein</fullName>
    </recommendedName>
</protein>
<reference evidence="2 3" key="1">
    <citation type="journal article" date="2014" name="Int. J. Syst. Evol. Microbiol.">
        <title>Streptomyces hoynatensis sp. nov., isolated from deep marine sediment.</title>
        <authorList>
            <person name="Veyisoglu A."/>
            <person name="Sahin N."/>
        </authorList>
    </citation>
    <scope>NUCLEOTIDE SEQUENCE [LARGE SCALE GENOMIC DNA]</scope>
    <source>
        <strain evidence="2 3">KCTC 29097</strain>
    </source>
</reference>
<evidence type="ECO:0000256" key="1">
    <source>
        <dbReference type="SAM" id="MobiDB-lite"/>
    </source>
</evidence>
<accession>A0A3A9ZEZ2</accession>
<dbReference type="Proteomes" id="UP000272474">
    <property type="component" value="Unassembled WGS sequence"/>
</dbReference>
<dbReference type="EMBL" id="RBAL01000001">
    <property type="protein sequence ID" value="RKN46755.1"/>
    <property type="molecule type" value="Genomic_DNA"/>
</dbReference>
<dbReference type="RefSeq" id="WP_120674258.1">
    <property type="nucleotide sequence ID" value="NZ_RBAL01000001.1"/>
</dbReference>
<evidence type="ECO:0008006" key="4">
    <source>
        <dbReference type="Google" id="ProtNLM"/>
    </source>
</evidence>
<evidence type="ECO:0000313" key="2">
    <source>
        <dbReference type="EMBL" id="RKN46755.1"/>
    </source>
</evidence>
<name>A0A3A9ZEZ2_9ACTN</name>
<gene>
    <name evidence="2" type="ORF">D7294_00580</name>
</gene>